<evidence type="ECO:0000259" key="4">
    <source>
        <dbReference type="Pfam" id="PF01420"/>
    </source>
</evidence>
<keyword evidence="5" id="KW-0255">Endonuclease</keyword>
<comment type="caution">
    <text evidence="5">The sequence shown here is derived from an EMBL/GenBank/DDBJ whole genome shotgun (WGS) entry which is preliminary data.</text>
</comment>
<protein>
    <submittedName>
        <fullName evidence="5">Restriction endonuclease subunit S</fullName>
    </submittedName>
</protein>
<proteinExistence type="inferred from homology"/>
<keyword evidence="2" id="KW-0680">Restriction system</keyword>
<feature type="domain" description="Type I restriction modification DNA specificity" evidence="4">
    <location>
        <begin position="65"/>
        <end position="182"/>
    </location>
</feature>
<dbReference type="AlphaFoldDB" id="A0A483NIT8"/>
<dbReference type="CDD" id="cd17262">
    <property type="entry name" value="RMtype1_S_Aco12261I-TRD2-CR2"/>
    <property type="match status" value="1"/>
</dbReference>
<feature type="domain" description="Type I restriction modification DNA specificity" evidence="4">
    <location>
        <begin position="204"/>
        <end position="365"/>
    </location>
</feature>
<dbReference type="PANTHER" id="PTHR43140">
    <property type="entry name" value="TYPE-1 RESTRICTION ENZYME ECOKI SPECIFICITY PROTEIN"/>
    <property type="match status" value="1"/>
</dbReference>
<keyword evidence="5" id="KW-0378">Hydrolase</keyword>
<dbReference type="InterPro" id="IPR051212">
    <property type="entry name" value="Type-I_RE_S_subunit"/>
</dbReference>
<evidence type="ECO:0000256" key="1">
    <source>
        <dbReference type="ARBA" id="ARBA00010923"/>
    </source>
</evidence>
<comment type="similarity">
    <text evidence="1">Belongs to the type-I restriction system S methylase family.</text>
</comment>
<keyword evidence="3" id="KW-0238">DNA-binding</keyword>
<dbReference type="SUPFAM" id="SSF116734">
    <property type="entry name" value="DNA methylase specificity domain"/>
    <property type="match status" value="2"/>
</dbReference>
<evidence type="ECO:0000256" key="3">
    <source>
        <dbReference type="ARBA" id="ARBA00023125"/>
    </source>
</evidence>
<dbReference type="Pfam" id="PF01420">
    <property type="entry name" value="Methylase_S"/>
    <property type="match status" value="2"/>
</dbReference>
<gene>
    <name evidence="5" type="ORF">ETF11_24055</name>
</gene>
<sequence>MSEISYLEKLLDGADVEWLSLGKILVRTKGTKITAGQMKVLHKDNAPLKIFAGGKTVAFVDYKDIPEKDINRKPSIIVKSRGVIEFEFYDKPFSHKNEMWSYHSKNETINIKYIYYFLKMNEAYFQKVGGKMQMPQISTPDTDKFRVPIPCPANPEKSLAIQSEIVRILDTFTELTAELTAELSMRKKQYNYYRDQLLSFDDVEVEWKTLGELAENLDSKRKPITSGLREAGKIPYYGASGIVDYVKDYIFDGDFLLVSEDGANLLARNTPIAFSISGKTWVNNHAHVLKFDTYAERRYVEYYLNSIDLTTYISGAAQPKLNKKNLESIRIPNPSPEEKERIVSILDKFDALTNSITEGLPREIELRQKQYAYYRDMLFSFPKQEVAEA</sequence>
<dbReference type="GO" id="GO:0009307">
    <property type="term" value="P:DNA restriction-modification system"/>
    <property type="evidence" value="ECO:0007669"/>
    <property type="project" value="UniProtKB-KW"/>
</dbReference>
<accession>A0A483NIT8</accession>
<dbReference type="PANTHER" id="PTHR43140:SF1">
    <property type="entry name" value="TYPE I RESTRICTION ENZYME ECOKI SPECIFICITY SUBUNIT"/>
    <property type="match status" value="1"/>
</dbReference>
<dbReference type="InterPro" id="IPR000055">
    <property type="entry name" value="Restrct_endonuc_typeI_TRD"/>
</dbReference>
<dbReference type="Gene3D" id="3.90.220.20">
    <property type="entry name" value="DNA methylase specificity domains"/>
    <property type="match status" value="2"/>
</dbReference>
<dbReference type="InterPro" id="IPR044946">
    <property type="entry name" value="Restrct_endonuc_typeI_TRD_sf"/>
</dbReference>
<dbReference type="CDD" id="cd17291">
    <property type="entry name" value="RMtype1_S_MgeORF438P-TRD-CR_like"/>
    <property type="match status" value="1"/>
</dbReference>
<keyword evidence="5" id="KW-0540">Nuclease</keyword>
<dbReference type="RefSeq" id="WP_004186764.1">
    <property type="nucleotide sequence ID" value="NZ_BGNY01000069.1"/>
</dbReference>
<reference evidence="5" key="1">
    <citation type="submission" date="2019-01" db="EMBL/GenBank/DDBJ databases">
        <authorList>
            <person name="Lista F."/>
            <person name="Anselmo A."/>
        </authorList>
    </citation>
    <scope>NUCLEOTIDE SEQUENCE</scope>
    <source>
        <strain evidence="5">2S</strain>
    </source>
</reference>
<evidence type="ECO:0000313" key="5">
    <source>
        <dbReference type="EMBL" id="TCX98466.1"/>
    </source>
</evidence>
<name>A0A483NIT8_KLEPN</name>
<dbReference type="GO" id="GO:0004519">
    <property type="term" value="F:endonuclease activity"/>
    <property type="evidence" value="ECO:0007669"/>
    <property type="project" value="UniProtKB-KW"/>
</dbReference>
<dbReference type="GO" id="GO:0003677">
    <property type="term" value="F:DNA binding"/>
    <property type="evidence" value="ECO:0007669"/>
    <property type="project" value="UniProtKB-KW"/>
</dbReference>
<dbReference type="EMBL" id="SDCU01000040">
    <property type="protein sequence ID" value="TCX98466.1"/>
    <property type="molecule type" value="Genomic_DNA"/>
</dbReference>
<evidence type="ECO:0000256" key="2">
    <source>
        <dbReference type="ARBA" id="ARBA00022747"/>
    </source>
</evidence>
<organism evidence="5">
    <name type="scientific">Klebsiella pneumoniae</name>
    <dbReference type="NCBI Taxonomy" id="573"/>
    <lineage>
        <taxon>Bacteria</taxon>
        <taxon>Pseudomonadati</taxon>
        <taxon>Pseudomonadota</taxon>
        <taxon>Gammaproteobacteria</taxon>
        <taxon>Enterobacterales</taxon>
        <taxon>Enterobacteriaceae</taxon>
        <taxon>Klebsiella/Raoultella group</taxon>
        <taxon>Klebsiella</taxon>
        <taxon>Klebsiella pneumoniae complex</taxon>
    </lineage>
</organism>